<gene>
    <name evidence="1" type="ORF">LCGC14_1867190</name>
</gene>
<evidence type="ECO:0000313" key="1">
    <source>
        <dbReference type="EMBL" id="KKL94185.1"/>
    </source>
</evidence>
<reference evidence="1" key="1">
    <citation type="journal article" date="2015" name="Nature">
        <title>Complex archaea that bridge the gap between prokaryotes and eukaryotes.</title>
        <authorList>
            <person name="Spang A."/>
            <person name="Saw J.H."/>
            <person name="Jorgensen S.L."/>
            <person name="Zaremba-Niedzwiedzka K."/>
            <person name="Martijn J."/>
            <person name="Lind A.E."/>
            <person name="van Eijk R."/>
            <person name="Schleper C."/>
            <person name="Guy L."/>
            <person name="Ettema T.J."/>
        </authorList>
    </citation>
    <scope>NUCLEOTIDE SEQUENCE</scope>
</reference>
<name>A0A0F9IK41_9ZZZZ</name>
<proteinExistence type="predicted"/>
<comment type="caution">
    <text evidence="1">The sequence shown here is derived from an EMBL/GenBank/DDBJ whole genome shotgun (WGS) entry which is preliminary data.</text>
</comment>
<dbReference type="EMBL" id="LAZR01018991">
    <property type="protein sequence ID" value="KKL94185.1"/>
    <property type="molecule type" value="Genomic_DNA"/>
</dbReference>
<accession>A0A0F9IK41</accession>
<organism evidence="1">
    <name type="scientific">marine sediment metagenome</name>
    <dbReference type="NCBI Taxonomy" id="412755"/>
    <lineage>
        <taxon>unclassified sequences</taxon>
        <taxon>metagenomes</taxon>
        <taxon>ecological metagenomes</taxon>
    </lineage>
</organism>
<protein>
    <submittedName>
        <fullName evidence="1">Uncharacterized protein</fullName>
    </submittedName>
</protein>
<dbReference type="SUPFAM" id="SSF52518">
    <property type="entry name" value="Thiamin diphosphate-binding fold (THDP-binding)"/>
    <property type="match status" value="1"/>
</dbReference>
<dbReference type="AlphaFoldDB" id="A0A0F9IK41"/>
<sequence length="145" mass="16315">MQGTDFIVQYLMKHESVSHVFTYAGGTNAWLLDALHRTDGISYIPPESVIAELAEAVKNYADTHSKEAVRQIVRITFDLEGYKECGLELWKLLYKINNIRVQMLTLDPKDKQRSAAALEEIVDQIGHDPEALSVFGGADKNLDCF</sequence>
<dbReference type="InterPro" id="IPR029061">
    <property type="entry name" value="THDP-binding"/>
</dbReference>